<evidence type="ECO:0000256" key="3">
    <source>
        <dbReference type="ARBA" id="ARBA00022448"/>
    </source>
</evidence>
<comment type="similarity">
    <text evidence="2">Belongs to the ABC-2 integral membrane protein family.</text>
</comment>
<keyword evidence="5 9" id="KW-0812">Transmembrane</keyword>
<evidence type="ECO:0000313" key="12">
    <source>
        <dbReference type="Proteomes" id="UP000076167"/>
    </source>
</evidence>
<evidence type="ECO:0000256" key="1">
    <source>
        <dbReference type="ARBA" id="ARBA00004651"/>
    </source>
</evidence>
<evidence type="ECO:0000256" key="7">
    <source>
        <dbReference type="ARBA" id="ARBA00023047"/>
    </source>
</evidence>
<comment type="subcellular location">
    <subcellularLocation>
        <location evidence="1">Cell membrane</location>
        <topology evidence="1">Multi-pass membrane protein</topology>
    </subcellularLocation>
</comment>
<keyword evidence="12" id="KW-1185">Reference proteome</keyword>
<comment type="caution">
    <text evidence="11">The sequence shown here is derived from an EMBL/GenBank/DDBJ whole genome shotgun (WGS) entry which is preliminary data.</text>
</comment>
<evidence type="ECO:0000256" key="9">
    <source>
        <dbReference type="SAM" id="Phobius"/>
    </source>
</evidence>
<sequence>MKKSFNTDLKLTIERPTSWLHLSLNDIQSKYRRTRLGPWWIVIGMSITLGMMAVLWSVIFGLDWRHYLPYMLTGVVVWYWLSGYVTAACNVFSMEFGGMIRSMPSPPMIYAFRFVARGFFLHLHNMVIPIAALVITGTIPHWSLVIWLPLSSIIILINAFFITIYLGFLCARVRDLAQLVQAVMGPLMLLTPAMWNPDMLGNYRFLAELNPFTHFLAIVRSPLIGDQVSLLSIIVVGCITIFNVIVGVVVYNKFRGKLVFWL</sequence>
<evidence type="ECO:0000256" key="8">
    <source>
        <dbReference type="ARBA" id="ARBA00023136"/>
    </source>
</evidence>
<gene>
    <name evidence="11" type="ORF">AUP40_11865</name>
</gene>
<dbReference type="EMBL" id="LPXL01000010">
    <property type="protein sequence ID" value="KZD05697.1"/>
    <property type="molecule type" value="Genomic_DNA"/>
</dbReference>
<feature type="transmembrane region" description="Helical" evidence="9">
    <location>
        <begin position="68"/>
        <end position="93"/>
    </location>
</feature>
<organism evidence="11 12">
    <name type="scientific">Thalassospira xiamenensis</name>
    <dbReference type="NCBI Taxonomy" id="220697"/>
    <lineage>
        <taxon>Bacteria</taxon>
        <taxon>Pseudomonadati</taxon>
        <taxon>Pseudomonadota</taxon>
        <taxon>Alphaproteobacteria</taxon>
        <taxon>Rhodospirillales</taxon>
        <taxon>Thalassospiraceae</taxon>
        <taxon>Thalassospira</taxon>
    </lineage>
</organism>
<dbReference type="PANTHER" id="PTHR30413:SF10">
    <property type="entry name" value="CAPSULE POLYSACCHARIDE EXPORT INNER-MEMBRANE PROTEIN CTRC"/>
    <property type="match status" value="1"/>
</dbReference>
<accession>A0ABR5Y5Q1</accession>
<reference evidence="11 12" key="1">
    <citation type="submission" date="2015-12" db="EMBL/GenBank/DDBJ databases">
        <title>Genome sequence of Thalassospira xiamenensis MCCC 1A03005.</title>
        <authorList>
            <person name="Lu L."/>
            <person name="Lai Q."/>
            <person name="Shao Z."/>
            <person name="Qian P."/>
        </authorList>
    </citation>
    <scope>NUCLEOTIDE SEQUENCE [LARGE SCALE GENOMIC DNA]</scope>
    <source>
        <strain evidence="11 12">MCCC 1A03005</strain>
    </source>
</reference>
<keyword evidence="4" id="KW-1003">Cell membrane</keyword>
<protein>
    <recommendedName>
        <fullName evidence="10">ABC-2 type transporter transmembrane domain-containing protein</fullName>
    </recommendedName>
</protein>
<dbReference type="Pfam" id="PF01061">
    <property type="entry name" value="ABC2_membrane"/>
    <property type="match status" value="1"/>
</dbReference>
<keyword evidence="3" id="KW-0813">Transport</keyword>
<keyword evidence="8 9" id="KW-0472">Membrane</keyword>
<keyword evidence="7" id="KW-0625">Polysaccharide transport</keyword>
<evidence type="ECO:0000256" key="4">
    <source>
        <dbReference type="ARBA" id="ARBA00022475"/>
    </source>
</evidence>
<dbReference type="Proteomes" id="UP000076167">
    <property type="component" value="Unassembled WGS sequence"/>
</dbReference>
<evidence type="ECO:0000256" key="6">
    <source>
        <dbReference type="ARBA" id="ARBA00022989"/>
    </source>
</evidence>
<dbReference type="RefSeq" id="WP_063093190.1">
    <property type="nucleotide sequence ID" value="NZ_JAINWB010000019.1"/>
</dbReference>
<feature type="transmembrane region" description="Helical" evidence="9">
    <location>
        <begin position="145"/>
        <end position="169"/>
    </location>
</feature>
<dbReference type="InterPro" id="IPR013525">
    <property type="entry name" value="ABC2_TM"/>
</dbReference>
<feature type="transmembrane region" description="Helical" evidence="9">
    <location>
        <begin position="114"/>
        <end position="139"/>
    </location>
</feature>
<dbReference type="PANTHER" id="PTHR30413">
    <property type="entry name" value="INNER MEMBRANE TRANSPORT PERMEASE"/>
    <property type="match status" value="1"/>
</dbReference>
<feature type="transmembrane region" description="Helical" evidence="9">
    <location>
        <begin position="39"/>
        <end position="62"/>
    </location>
</feature>
<name>A0ABR5Y5Q1_9PROT</name>
<keyword evidence="7" id="KW-0762">Sugar transport</keyword>
<evidence type="ECO:0000256" key="5">
    <source>
        <dbReference type="ARBA" id="ARBA00022692"/>
    </source>
</evidence>
<proteinExistence type="inferred from homology"/>
<feature type="transmembrane region" description="Helical" evidence="9">
    <location>
        <begin position="176"/>
        <end position="195"/>
    </location>
</feature>
<feature type="transmembrane region" description="Helical" evidence="9">
    <location>
        <begin position="230"/>
        <end position="251"/>
    </location>
</feature>
<evidence type="ECO:0000256" key="2">
    <source>
        <dbReference type="ARBA" id="ARBA00007783"/>
    </source>
</evidence>
<keyword evidence="6 9" id="KW-1133">Transmembrane helix</keyword>
<feature type="domain" description="ABC-2 type transporter transmembrane" evidence="10">
    <location>
        <begin position="24"/>
        <end position="221"/>
    </location>
</feature>
<evidence type="ECO:0000259" key="10">
    <source>
        <dbReference type="Pfam" id="PF01061"/>
    </source>
</evidence>
<evidence type="ECO:0000313" key="11">
    <source>
        <dbReference type="EMBL" id="KZD05697.1"/>
    </source>
</evidence>